<evidence type="ECO:0000313" key="2">
    <source>
        <dbReference type="Proteomes" id="UP001193501"/>
    </source>
</evidence>
<dbReference type="EMBL" id="JAABNR010000002">
    <property type="protein sequence ID" value="NBZ86574.1"/>
    <property type="molecule type" value="Genomic_DNA"/>
</dbReference>
<reference evidence="1" key="1">
    <citation type="submission" date="2020-01" db="EMBL/GenBank/DDBJ databases">
        <authorList>
            <person name="Chen W.-M."/>
        </authorList>
    </citation>
    <scope>NUCLEOTIDE SEQUENCE</scope>
    <source>
        <strain evidence="1">CYK-10</strain>
    </source>
</reference>
<gene>
    <name evidence="1" type="ORF">GV832_03200</name>
</gene>
<dbReference type="AlphaFoldDB" id="A0AAE4Y7H1"/>
<organism evidence="1 2">
    <name type="scientific">Stagnihabitans tardus</name>
    <dbReference type="NCBI Taxonomy" id="2699202"/>
    <lineage>
        <taxon>Bacteria</taxon>
        <taxon>Pseudomonadati</taxon>
        <taxon>Pseudomonadota</taxon>
        <taxon>Alphaproteobacteria</taxon>
        <taxon>Rhodobacterales</taxon>
        <taxon>Paracoccaceae</taxon>
        <taxon>Stagnihabitans</taxon>
    </lineage>
</organism>
<name>A0AAE4Y7H1_9RHOB</name>
<accession>A0AAE4Y7H1</accession>
<sequence length="124" mass="13652">MPAKADIFDRLSGSFGVPDLPEESCAENPAFSHFTADRSRVTFSWVRPVVSYTGAMITSYGGTVVATAPDSITMRRDNETRRDPSGALVLWIMRATPEGYCWTRSDWPPDECLPTVRCGSEANS</sequence>
<evidence type="ECO:0000313" key="1">
    <source>
        <dbReference type="EMBL" id="NBZ86574.1"/>
    </source>
</evidence>
<dbReference type="Proteomes" id="UP001193501">
    <property type="component" value="Unassembled WGS sequence"/>
</dbReference>
<keyword evidence="2" id="KW-1185">Reference proteome</keyword>
<dbReference type="RefSeq" id="WP_168773374.1">
    <property type="nucleotide sequence ID" value="NZ_JAABNR010000002.1"/>
</dbReference>
<proteinExistence type="predicted"/>
<comment type="caution">
    <text evidence="1">The sequence shown here is derived from an EMBL/GenBank/DDBJ whole genome shotgun (WGS) entry which is preliminary data.</text>
</comment>
<protein>
    <submittedName>
        <fullName evidence="1">Uncharacterized protein</fullName>
    </submittedName>
</protein>